<evidence type="ECO:0000256" key="11">
    <source>
        <dbReference type="RuleBase" id="RU361175"/>
    </source>
</evidence>
<evidence type="ECO:0000256" key="10">
    <source>
        <dbReference type="PIRSR" id="PIRSR617736-2"/>
    </source>
</evidence>
<reference evidence="12 13" key="1">
    <citation type="submission" date="2016-10" db="EMBL/GenBank/DDBJ databases">
        <authorList>
            <person name="de Groot N.N."/>
        </authorList>
    </citation>
    <scope>NUCLEOTIDE SEQUENCE [LARGE SCALE GENOMIC DNA]</scope>
    <source>
        <strain evidence="12 13">CGMCC 1.7056</strain>
    </source>
</reference>
<dbReference type="PANTHER" id="PTHR10353:SF36">
    <property type="entry name" value="LP05116P"/>
    <property type="match status" value="1"/>
</dbReference>
<evidence type="ECO:0000256" key="1">
    <source>
        <dbReference type="ARBA" id="ARBA00000448"/>
    </source>
</evidence>
<sequence length="489" mass="53968">MTSPTISQTVTDVRRFPADFLWGSATAAYQIEGAVAEDGRTVSIWDTFTRVPGAILNGDTGDIACDHYHRMPADVALMKEIGLSSYRFSTAWPRICPDGGPVNRKGLDFYSRLTDELLAAGITPWVTLYHWDLPQTLEDAGGWTERDTALRFVDYALATYDALGDRIDHWTTHNEPWCSAFMGYSNGGHAPGRQEGVAGIVAAHHLMLGHGLVVEELRSRGATAANGKSLGITLNLTVADPFDPARPADVDAARRLDGLHNRVFLDPLLRGTYADDLHADTAGLTFQGRPWEDRVLDGDLEIIAQPLDVLGVNFYHDDVPAARPYDAAPADLLGSRLVGPERSRQTPYPGSDFVFPRTGRPTNDRDWEITPASLTRLLQRLHDDYAAPPIYITENGAMSFDVVEDGAVHDVARREFIEAHLHAVLDAIDAGVDVRGYFVWSLLDNFEWSYGYAHRFGIVHVDFDTQNRTLKDSALWFKQVAAGNALPLA</sequence>
<evidence type="ECO:0000256" key="6">
    <source>
        <dbReference type="ARBA" id="ARBA00023277"/>
    </source>
</evidence>
<dbReference type="InterPro" id="IPR033132">
    <property type="entry name" value="GH_1_N_CS"/>
</dbReference>
<evidence type="ECO:0000256" key="5">
    <source>
        <dbReference type="ARBA" id="ARBA00023001"/>
    </source>
</evidence>
<gene>
    <name evidence="12" type="ORF">SAMN04487968_102387</name>
</gene>
<dbReference type="EC" id="3.2.1.21" evidence="3 11"/>
<feature type="active site" description="Proton donor" evidence="9">
    <location>
        <position position="175"/>
    </location>
</feature>
<feature type="active site" description="Nucleophile" evidence="9">
    <location>
        <position position="394"/>
    </location>
</feature>
<keyword evidence="5" id="KW-0136">Cellulose degradation</keyword>
<dbReference type="AlphaFoldDB" id="A0A1I1FAU9"/>
<dbReference type="InterPro" id="IPR017736">
    <property type="entry name" value="Glyco_hydro_1_beta-glucosidase"/>
</dbReference>
<name>A0A1I1FAU9_9ACTN</name>
<dbReference type="GO" id="GO:0008422">
    <property type="term" value="F:beta-glucosidase activity"/>
    <property type="evidence" value="ECO:0007669"/>
    <property type="project" value="UniProtKB-EC"/>
</dbReference>
<feature type="binding site" evidence="10">
    <location>
        <position position="174"/>
    </location>
    <ligand>
        <name>substrate</name>
    </ligand>
</feature>
<feature type="binding site" evidence="10">
    <location>
        <position position="315"/>
    </location>
    <ligand>
        <name>substrate</name>
    </ligand>
</feature>
<dbReference type="PRINTS" id="PR00131">
    <property type="entry name" value="GLHYDRLASE1"/>
</dbReference>
<feature type="binding site" evidence="10">
    <location>
        <position position="130"/>
    </location>
    <ligand>
        <name>substrate</name>
    </ligand>
</feature>
<evidence type="ECO:0000256" key="2">
    <source>
        <dbReference type="ARBA" id="ARBA00010838"/>
    </source>
</evidence>
<comment type="similarity">
    <text evidence="2 11">Belongs to the glycosyl hydrolase 1 family.</text>
</comment>
<keyword evidence="8" id="KW-0624">Polysaccharide degradation</keyword>
<dbReference type="Pfam" id="PF00232">
    <property type="entry name" value="Glyco_hydro_1"/>
    <property type="match status" value="1"/>
</dbReference>
<feature type="binding site" evidence="10">
    <location>
        <begin position="447"/>
        <end position="448"/>
    </location>
    <ligand>
        <name>substrate</name>
    </ligand>
</feature>
<dbReference type="Proteomes" id="UP000198832">
    <property type="component" value="Unassembled WGS sequence"/>
</dbReference>
<comment type="catalytic activity">
    <reaction evidence="1 11">
        <text>Hydrolysis of terminal, non-reducing beta-D-glucosyl residues with release of beta-D-glucose.</text>
        <dbReference type="EC" id="3.2.1.21"/>
    </reaction>
</comment>
<keyword evidence="13" id="KW-1185">Reference proteome</keyword>
<feature type="binding site" evidence="10">
    <location>
        <position position="440"/>
    </location>
    <ligand>
        <name>substrate</name>
    </ligand>
</feature>
<evidence type="ECO:0000256" key="7">
    <source>
        <dbReference type="ARBA" id="ARBA00023295"/>
    </source>
</evidence>
<dbReference type="PANTHER" id="PTHR10353">
    <property type="entry name" value="GLYCOSYL HYDROLASE"/>
    <property type="match status" value="1"/>
</dbReference>
<evidence type="ECO:0000256" key="3">
    <source>
        <dbReference type="ARBA" id="ARBA00012744"/>
    </source>
</evidence>
<dbReference type="GO" id="GO:0030245">
    <property type="term" value="P:cellulose catabolic process"/>
    <property type="evidence" value="ECO:0007669"/>
    <property type="project" value="UniProtKB-KW"/>
</dbReference>
<dbReference type="RefSeq" id="WP_091120748.1">
    <property type="nucleotide sequence ID" value="NZ_FOLB01000002.1"/>
</dbReference>
<evidence type="ECO:0000256" key="9">
    <source>
        <dbReference type="PIRSR" id="PIRSR617736-1"/>
    </source>
</evidence>
<feature type="binding site" evidence="10">
    <location>
        <position position="30"/>
    </location>
    <ligand>
        <name>substrate</name>
    </ligand>
</feature>
<keyword evidence="4 11" id="KW-0378">Hydrolase</keyword>
<dbReference type="SUPFAM" id="SSF51445">
    <property type="entry name" value="(Trans)glycosidases"/>
    <property type="match status" value="1"/>
</dbReference>
<evidence type="ECO:0000256" key="8">
    <source>
        <dbReference type="ARBA" id="ARBA00023326"/>
    </source>
</evidence>
<keyword evidence="6" id="KW-0119">Carbohydrate metabolism</keyword>
<dbReference type="OrthoDB" id="9765195at2"/>
<proteinExistence type="inferred from homology"/>
<dbReference type="Gene3D" id="3.20.20.80">
    <property type="entry name" value="Glycosidases"/>
    <property type="match status" value="1"/>
</dbReference>
<keyword evidence="7 11" id="KW-0326">Glycosidase</keyword>
<dbReference type="InterPro" id="IPR001360">
    <property type="entry name" value="Glyco_hydro_1"/>
</dbReference>
<dbReference type="PROSITE" id="PS00653">
    <property type="entry name" value="GLYCOSYL_HYDROL_F1_2"/>
    <property type="match status" value="1"/>
</dbReference>
<dbReference type="GO" id="GO:0005829">
    <property type="term" value="C:cytosol"/>
    <property type="evidence" value="ECO:0007669"/>
    <property type="project" value="TreeGrafter"/>
</dbReference>
<evidence type="ECO:0000313" key="13">
    <source>
        <dbReference type="Proteomes" id="UP000198832"/>
    </source>
</evidence>
<dbReference type="NCBIfam" id="TIGR03356">
    <property type="entry name" value="BGL"/>
    <property type="match status" value="1"/>
</dbReference>
<evidence type="ECO:0000256" key="4">
    <source>
        <dbReference type="ARBA" id="ARBA00022801"/>
    </source>
</evidence>
<accession>A0A1I1FAU9</accession>
<protein>
    <recommendedName>
        <fullName evidence="3 11">Beta-glucosidase</fullName>
        <ecNumber evidence="3 11">3.2.1.21</ecNumber>
    </recommendedName>
</protein>
<organism evidence="12 13">
    <name type="scientific">Nocardioides terrae</name>
    <dbReference type="NCBI Taxonomy" id="574651"/>
    <lineage>
        <taxon>Bacteria</taxon>
        <taxon>Bacillati</taxon>
        <taxon>Actinomycetota</taxon>
        <taxon>Actinomycetes</taxon>
        <taxon>Propionibacteriales</taxon>
        <taxon>Nocardioidaceae</taxon>
        <taxon>Nocardioides</taxon>
    </lineage>
</organism>
<evidence type="ECO:0000313" key="12">
    <source>
        <dbReference type="EMBL" id="SFB94283.1"/>
    </source>
</evidence>
<dbReference type="FunFam" id="3.20.20.80:FF:000004">
    <property type="entry name" value="Beta-glucosidase 6-phospho-beta-glucosidase"/>
    <property type="match status" value="1"/>
</dbReference>
<dbReference type="InterPro" id="IPR017853">
    <property type="entry name" value="GH"/>
</dbReference>
<dbReference type="EMBL" id="FOLB01000002">
    <property type="protein sequence ID" value="SFB94283.1"/>
    <property type="molecule type" value="Genomic_DNA"/>
</dbReference>
<dbReference type="STRING" id="574651.SAMN04487968_102387"/>